<accession>A0A6P1NFB0</accession>
<reference evidence="1 2" key="1">
    <citation type="submission" date="2020-01" db="EMBL/GenBank/DDBJ databases">
        <title>Genome sequencing of strain KACC 21507.</title>
        <authorList>
            <person name="Heo J."/>
            <person name="Kim S.-J."/>
            <person name="Kim J.-S."/>
            <person name="Hong S.-B."/>
            <person name="Kwon S.-W."/>
        </authorList>
    </citation>
    <scope>NUCLEOTIDE SEQUENCE [LARGE SCALE GENOMIC DNA]</scope>
    <source>
        <strain evidence="1 2">KACC 21507</strain>
    </source>
</reference>
<dbReference type="Pfam" id="PF13704">
    <property type="entry name" value="Glyco_tranf_2_4"/>
    <property type="match status" value="1"/>
</dbReference>
<dbReference type="InterPro" id="IPR029044">
    <property type="entry name" value="Nucleotide-diphossugar_trans"/>
</dbReference>
<dbReference type="AlphaFoldDB" id="A0A6P1NFB0"/>
<evidence type="ECO:0000313" key="2">
    <source>
        <dbReference type="Proteomes" id="UP000463975"/>
    </source>
</evidence>
<protein>
    <recommendedName>
        <fullName evidence="3">Glycosyltransferase</fullName>
    </recommendedName>
</protein>
<dbReference type="CDD" id="cd00761">
    <property type="entry name" value="Glyco_tranf_GTA_type"/>
    <property type="match status" value="1"/>
</dbReference>
<name>A0A6P1NFB0_9PROT</name>
<dbReference type="RefSeq" id="WP_160618202.1">
    <property type="nucleotide sequence ID" value="NZ_CP047652.1"/>
</dbReference>
<dbReference type="SUPFAM" id="SSF53448">
    <property type="entry name" value="Nucleotide-diphospho-sugar transferases"/>
    <property type="match status" value="1"/>
</dbReference>
<organism evidence="1 2">
    <name type="scientific">Aristophania vespae</name>
    <dbReference type="NCBI Taxonomy" id="2697033"/>
    <lineage>
        <taxon>Bacteria</taxon>
        <taxon>Pseudomonadati</taxon>
        <taxon>Pseudomonadota</taxon>
        <taxon>Alphaproteobacteria</taxon>
        <taxon>Acetobacterales</taxon>
        <taxon>Acetobacteraceae</taxon>
        <taxon>Aristophania</taxon>
    </lineage>
</organism>
<dbReference type="EMBL" id="CP047652">
    <property type="protein sequence ID" value="QHI95124.1"/>
    <property type="molecule type" value="Genomic_DNA"/>
</dbReference>
<keyword evidence="2" id="KW-1185">Reference proteome</keyword>
<evidence type="ECO:0008006" key="3">
    <source>
        <dbReference type="Google" id="ProtNLM"/>
    </source>
</evidence>
<proteinExistence type="predicted"/>
<evidence type="ECO:0000313" key="1">
    <source>
        <dbReference type="EMBL" id="QHI95124.1"/>
    </source>
</evidence>
<sequence>MSAKNPRAYLVLLVKNAEKDIIDWLSWHLTFGFQRIIIVDAGSDDGTKDIVQKFEKTWPVKWFSPSLVSETGPQEKRLGLIKQAIESLFDKGGWMLCLDIDEYFCPDSTLANILKCRAKTKAIALNWCIFGANNHRERPKGHIVTAHPWRADISFPDHKFVKLFVRLSAIIHTNKINDPVTYNLLPSEWETASGKPYSPQTDVTWEGGRILHYVCSNYDKTSSENTLDHILQRYYNRSDIKDTYGYRHLGATRQIKARLLETLFAAGLTQFEALIDAYKLDIKNSTIRDDDDLILPDEATRFGFSYRRIRLNKEESLLLSKQAFPPADTTRIWLLRTNNNKYLLTDSNEHEKASLLLCVTQDRYPRLLTLISIDNNKFQLGDINCSEGLAVVPTAPTYRSNIVTLPKESGHDRLFYEMLPSPQNVVPYFLPLPVCNEQQGLSLEGLFEWLATHPEAQHHDIRRGFSLLTSKDAKLLGKLIPALQPFLP</sequence>
<dbReference type="Proteomes" id="UP000463975">
    <property type="component" value="Chromosome"/>
</dbReference>
<dbReference type="KEGG" id="bomb:GT348_01410"/>
<gene>
    <name evidence="1" type="ORF">GT348_01410</name>
</gene>
<dbReference type="Gene3D" id="3.90.550.10">
    <property type="entry name" value="Spore Coat Polysaccharide Biosynthesis Protein SpsA, Chain A"/>
    <property type="match status" value="1"/>
</dbReference>